<dbReference type="NCBIfam" id="NF033542">
    <property type="entry name" value="transpos_IS110"/>
    <property type="match status" value="1"/>
</dbReference>
<dbReference type="InterPro" id="IPR003346">
    <property type="entry name" value="Transposase_20"/>
</dbReference>
<dbReference type="Proteomes" id="UP001597249">
    <property type="component" value="Unassembled WGS sequence"/>
</dbReference>
<dbReference type="EMBL" id="JBHTMO010000043">
    <property type="protein sequence ID" value="MFD1394188.1"/>
    <property type="molecule type" value="Genomic_DNA"/>
</dbReference>
<accession>A0ABW4BCC6</accession>
<name>A0ABW4BCC6_9LACO</name>
<reference evidence="4" key="1">
    <citation type="journal article" date="2019" name="Int. J. Syst. Evol. Microbiol.">
        <title>The Global Catalogue of Microorganisms (GCM) 10K type strain sequencing project: providing services to taxonomists for standard genome sequencing and annotation.</title>
        <authorList>
            <consortium name="The Broad Institute Genomics Platform"/>
            <consortium name="The Broad Institute Genome Sequencing Center for Infectious Disease"/>
            <person name="Wu L."/>
            <person name="Ma J."/>
        </authorList>
    </citation>
    <scope>NUCLEOTIDE SEQUENCE [LARGE SCALE GENOMIC DNA]</scope>
    <source>
        <strain evidence="4">CCM 8911</strain>
    </source>
</reference>
<evidence type="ECO:0000259" key="2">
    <source>
        <dbReference type="Pfam" id="PF02371"/>
    </source>
</evidence>
<dbReference type="InterPro" id="IPR047650">
    <property type="entry name" value="Transpos_IS110"/>
</dbReference>
<dbReference type="PANTHER" id="PTHR33055:SF15">
    <property type="entry name" value="TRANSPOSASE-RELATED"/>
    <property type="match status" value="1"/>
</dbReference>
<dbReference type="InterPro" id="IPR002525">
    <property type="entry name" value="Transp_IS110-like_N"/>
</dbReference>
<dbReference type="Pfam" id="PF02371">
    <property type="entry name" value="Transposase_20"/>
    <property type="match status" value="1"/>
</dbReference>
<comment type="caution">
    <text evidence="3">The sequence shown here is derived from an EMBL/GenBank/DDBJ whole genome shotgun (WGS) entry which is preliminary data.</text>
</comment>
<evidence type="ECO:0000313" key="4">
    <source>
        <dbReference type="Proteomes" id="UP001597249"/>
    </source>
</evidence>
<gene>
    <name evidence="3" type="ORF">ACFQ3L_11475</name>
</gene>
<feature type="domain" description="Transposase IS110-like N-terminal" evidence="1">
    <location>
        <begin position="9"/>
        <end position="157"/>
    </location>
</feature>
<dbReference type="PANTHER" id="PTHR33055">
    <property type="entry name" value="TRANSPOSASE FOR INSERTION SEQUENCE ELEMENT IS1111A"/>
    <property type="match status" value="1"/>
</dbReference>
<dbReference type="Pfam" id="PF01548">
    <property type="entry name" value="DEDD_Tnp_IS110"/>
    <property type="match status" value="1"/>
</dbReference>
<sequence>MEVVAESVAGIDVHQKQITVNVLIGKAEVKKPKKVSQRFETITARLRDCGNWLKQLGVQQVLMESTGQYWRPVWQILEPLGFKMILCNPRIIKNIPGKKTDQKDSEWLSELARYGLVTASYVPPRQIQELRESTRMRKSLTETMTVSKNEIHNILQRSNIKLTTYISDLFSGTGRAIMEKLENGEVITLQYIEKLMGKKRMKSTPEQVLASLDGVLTRNDRQLLGISMSVLRGLEAQLKVLEVQIDEQVEAFSDLYHRLQDIPGCGKLSAQVIIAEIGVDVSPFPDAHHLASWAGVCPGNYESAGVKHGSRILHGDVYLKTALLTCAMGARLMKESGLKDYYHRLVSHMGAQKALVALAHKILRIIYVMIKESISYTDYKKSQRIEITLAAKHIG</sequence>
<protein>
    <submittedName>
        <fullName evidence="3">IS110 family transposase</fullName>
    </submittedName>
</protein>
<organism evidence="3 4">
    <name type="scientific">Lacticaseibacillus jixianensis</name>
    <dbReference type="NCBI Taxonomy" id="2486012"/>
    <lineage>
        <taxon>Bacteria</taxon>
        <taxon>Bacillati</taxon>
        <taxon>Bacillota</taxon>
        <taxon>Bacilli</taxon>
        <taxon>Lactobacillales</taxon>
        <taxon>Lactobacillaceae</taxon>
        <taxon>Lacticaseibacillus</taxon>
    </lineage>
</organism>
<dbReference type="RefSeq" id="WP_379882811.1">
    <property type="nucleotide sequence ID" value="NZ_JBHTMO010000043.1"/>
</dbReference>
<feature type="domain" description="Transposase IS116/IS110/IS902 C-terminal" evidence="2">
    <location>
        <begin position="257"/>
        <end position="343"/>
    </location>
</feature>
<keyword evidence="4" id="KW-1185">Reference proteome</keyword>
<proteinExistence type="predicted"/>
<evidence type="ECO:0000259" key="1">
    <source>
        <dbReference type="Pfam" id="PF01548"/>
    </source>
</evidence>
<evidence type="ECO:0000313" key="3">
    <source>
        <dbReference type="EMBL" id="MFD1394188.1"/>
    </source>
</evidence>